<dbReference type="Proteomes" id="UP000198517">
    <property type="component" value="Unassembled WGS sequence"/>
</dbReference>
<dbReference type="AlphaFoldDB" id="A0A1G7F185"/>
<keyword evidence="2" id="KW-1185">Reference proteome</keyword>
<name>A0A1G7F185_9FLAO</name>
<dbReference type="SUPFAM" id="SSF143100">
    <property type="entry name" value="TTHA1013/TTHA0281-like"/>
    <property type="match status" value="1"/>
</dbReference>
<reference evidence="1 2" key="1">
    <citation type="submission" date="2016-10" db="EMBL/GenBank/DDBJ databases">
        <authorList>
            <person name="de Groot N.N."/>
        </authorList>
    </citation>
    <scope>NUCLEOTIDE SEQUENCE [LARGE SCALE GENOMIC DNA]</scope>
    <source>
        <strain evidence="1 2">DSM 24015</strain>
    </source>
</reference>
<sequence length="130" mass="14831">MKVIKIIIEKDQNGSFWATAENIDGIYAVGDTVEEVKESVLDALETLKMTSNPPKELNSKYKIAYKFDTESLLQYYKKILSAPAFEKITGINQKQIHHYASGLKKPRETQKKKIENALHEFGKELLSVEL</sequence>
<organism evidence="1 2">
    <name type="scientific">Riemerella columbipharyngis</name>
    <dbReference type="NCBI Taxonomy" id="1071918"/>
    <lineage>
        <taxon>Bacteria</taxon>
        <taxon>Pseudomonadati</taxon>
        <taxon>Bacteroidota</taxon>
        <taxon>Flavobacteriia</taxon>
        <taxon>Flavobacteriales</taxon>
        <taxon>Weeksellaceae</taxon>
        <taxon>Riemerella</taxon>
    </lineage>
</organism>
<evidence type="ECO:0000313" key="1">
    <source>
        <dbReference type="EMBL" id="SDE69612.1"/>
    </source>
</evidence>
<dbReference type="OrthoDB" id="965427at2"/>
<dbReference type="InterPro" id="IPR035069">
    <property type="entry name" value="TTHA1013/TTHA0281-like"/>
</dbReference>
<dbReference type="EMBL" id="FNAS01000018">
    <property type="protein sequence ID" value="SDE69612.1"/>
    <property type="molecule type" value="Genomic_DNA"/>
</dbReference>
<dbReference type="STRING" id="1071918.SAMN05421544_11854"/>
<proteinExistence type="predicted"/>
<dbReference type="RefSeq" id="WP_092737666.1">
    <property type="nucleotide sequence ID" value="NZ_FNAS01000018.1"/>
</dbReference>
<accession>A0A1G7F185</accession>
<dbReference type="Gene3D" id="3.30.160.250">
    <property type="match status" value="1"/>
</dbReference>
<gene>
    <name evidence="1" type="ORF">SAMN05421544_11854</name>
</gene>
<protein>
    <submittedName>
        <fullName evidence="1">Uncharacterized protein</fullName>
    </submittedName>
</protein>
<evidence type="ECO:0000313" key="2">
    <source>
        <dbReference type="Proteomes" id="UP000198517"/>
    </source>
</evidence>